<feature type="compositionally biased region" description="Low complexity" evidence="1">
    <location>
        <begin position="776"/>
        <end position="790"/>
    </location>
</feature>
<feature type="region of interest" description="Disordered" evidence="1">
    <location>
        <begin position="1"/>
        <end position="47"/>
    </location>
</feature>
<protein>
    <submittedName>
        <fullName evidence="4">Putative membrane protein</fullName>
    </submittedName>
</protein>
<name>A0A7W4YGX2_9MICO</name>
<feature type="domain" description="YdbS-like PH" evidence="3">
    <location>
        <begin position="497"/>
        <end position="552"/>
    </location>
</feature>
<dbReference type="PANTHER" id="PTHR34473">
    <property type="entry name" value="UPF0699 TRANSMEMBRANE PROTEIN YDBS"/>
    <property type="match status" value="1"/>
</dbReference>
<feature type="transmembrane region" description="Helical" evidence="2">
    <location>
        <begin position="115"/>
        <end position="136"/>
    </location>
</feature>
<dbReference type="EMBL" id="JACHWJ010000004">
    <property type="protein sequence ID" value="MBB2958531.1"/>
    <property type="molecule type" value="Genomic_DNA"/>
</dbReference>
<feature type="region of interest" description="Disordered" evidence="1">
    <location>
        <begin position="223"/>
        <end position="268"/>
    </location>
</feature>
<keyword evidence="2" id="KW-1133">Transmembrane helix</keyword>
<reference evidence="4 5" key="1">
    <citation type="submission" date="2020-08" db="EMBL/GenBank/DDBJ databases">
        <title>Sequencing the genomes of 1000 actinobacteria strains.</title>
        <authorList>
            <person name="Klenk H.-P."/>
        </authorList>
    </citation>
    <scope>NUCLEOTIDE SEQUENCE [LARGE SCALE GENOMIC DNA]</scope>
    <source>
        <strain evidence="4 5">DSM 20419</strain>
    </source>
</reference>
<feature type="compositionally biased region" description="Low complexity" evidence="1">
    <location>
        <begin position="700"/>
        <end position="731"/>
    </location>
</feature>
<evidence type="ECO:0000313" key="5">
    <source>
        <dbReference type="Proteomes" id="UP000545286"/>
    </source>
</evidence>
<feature type="compositionally biased region" description="Low complexity" evidence="1">
    <location>
        <begin position="827"/>
        <end position="846"/>
    </location>
</feature>
<feature type="compositionally biased region" description="Low complexity" evidence="1">
    <location>
        <begin position="804"/>
        <end position="818"/>
    </location>
</feature>
<evidence type="ECO:0000256" key="2">
    <source>
        <dbReference type="SAM" id="Phobius"/>
    </source>
</evidence>
<organism evidence="4 5">
    <name type="scientific">Pseudoclavibacter helvolus</name>
    <dbReference type="NCBI Taxonomy" id="255205"/>
    <lineage>
        <taxon>Bacteria</taxon>
        <taxon>Bacillati</taxon>
        <taxon>Actinomycetota</taxon>
        <taxon>Actinomycetes</taxon>
        <taxon>Micrococcales</taxon>
        <taxon>Microbacteriaceae</taxon>
        <taxon>Pseudoclavibacter</taxon>
    </lineage>
</organism>
<feature type="domain" description="YdbS-like PH" evidence="3">
    <location>
        <begin position="138"/>
        <end position="213"/>
    </location>
</feature>
<feature type="transmembrane region" description="Helical" evidence="2">
    <location>
        <begin position="65"/>
        <end position="84"/>
    </location>
</feature>
<sequence length="887" mass="93477">MSAPTPPGNWQQPGTPPPMPPAPLGPPAPFGPPAGGPPPGAGPALGQGSDLIDGEWHRLHPLTPLLRVGVFVIAIGAFLINQSWQTITSFLFPQLDEYNYNEYDPTTMVFQNQTWLLWAAIGTLLVILLIGLFSYLSWRFAQFRVSDTTIELQSGVLFRKSRQARLDRVQDINIQRPLVARIVGASKIEIGVAGENANIQLIYVRTRDADGIRAGILQRASGAKRNERQAQEQANSPAGQGLASPAGAGQTAGAGSGAGASVEQKPPTAEQLRTRASEFFAQRVEELTSPELAPGEAAPQSVVRLPPWRLVVANLVNPWLIVIIVALVAGLIVTFTFGFWWLLFSILPLGAVFLAVTVGQILPSLNYSIAATPDGVRVGRGLLTTSNDTVPPGRIHAVQVSQPLFWRPFDWWMVRITRAGTEQVSSDGSQNQAALTRNLVLPVGTRAETERVLALLLPMLVDDEVRRLIELGMYSKGNDDYFVTAPKRAAWMRPFSWKRHGFRLDNRALYLRFGAWSRKLTIIPAERMQSIGLDRGPIGYFANVVNLHAHTVLGVGVTTRIGMVDGNIGIRLFDDVSAVAIRAASLDSSHRWREAATLSAIATARMRVADAQSRGIPVDSQTIAVLQAEREYQHALAQSGVQATSTPPVAQPHATQRSAPEPDLSRIPAQFGSAPGVPATAGAPIASVPVASPPPPAPSAPAVIAGDTTSASAPAAPSTPGWSTPPSSASAPVPPARDGATAPSPIGPVPGAPATGAWAPVSWEPVAAPPATPDSAIDTTPTPIQTPDAIGPAPVQVTPADHGVPPVAEPKAPAAVVPPSAPPSAPPASAAPAAPSAPAAPAAPSPADDEAPQPLTRRQLREQRQNGILPTASAESTREQQQSEGEA</sequence>
<dbReference type="Pfam" id="PF03703">
    <property type="entry name" value="bPH_2"/>
    <property type="match status" value="3"/>
</dbReference>
<dbReference type="PANTHER" id="PTHR34473:SF2">
    <property type="entry name" value="UPF0699 TRANSMEMBRANE PROTEIN YDBT"/>
    <property type="match status" value="1"/>
</dbReference>
<dbReference type="Proteomes" id="UP000545286">
    <property type="component" value="Unassembled WGS sequence"/>
</dbReference>
<evidence type="ECO:0000313" key="4">
    <source>
        <dbReference type="EMBL" id="MBB2958531.1"/>
    </source>
</evidence>
<feature type="compositionally biased region" description="Pro residues" evidence="1">
    <location>
        <begin position="14"/>
        <end position="41"/>
    </location>
</feature>
<proteinExistence type="predicted"/>
<dbReference type="AlphaFoldDB" id="A0A7W4YGX2"/>
<feature type="region of interest" description="Disordered" evidence="1">
    <location>
        <begin position="636"/>
        <end position="887"/>
    </location>
</feature>
<feature type="compositionally biased region" description="Low complexity" evidence="1">
    <location>
        <begin position="681"/>
        <end position="690"/>
    </location>
</feature>
<evidence type="ECO:0000259" key="3">
    <source>
        <dbReference type="Pfam" id="PF03703"/>
    </source>
</evidence>
<feature type="domain" description="YdbS-like PH" evidence="3">
    <location>
        <begin position="367"/>
        <end position="422"/>
    </location>
</feature>
<feature type="compositionally biased region" description="Polar residues" evidence="1">
    <location>
        <begin position="865"/>
        <end position="887"/>
    </location>
</feature>
<evidence type="ECO:0000256" key="1">
    <source>
        <dbReference type="SAM" id="MobiDB-lite"/>
    </source>
</evidence>
<keyword evidence="2" id="KW-0472">Membrane</keyword>
<dbReference type="InterPro" id="IPR005182">
    <property type="entry name" value="YdbS-like_PH"/>
</dbReference>
<comment type="caution">
    <text evidence="4">The sequence shown here is derived from an EMBL/GenBank/DDBJ whole genome shotgun (WGS) entry which is preliminary data.</text>
</comment>
<accession>A0A7W4YGX2</accession>
<feature type="transmembrane region" description="Helical" evidence="2">
    <location>
        <begin position="310"/>
        <end position="333"/>
    </location>
</feature>
<keyword evidence="5" id="KW-1185">Reference proteome</keyword>
<dbReference type="RefSeq" id="WP_183625689.1">
    <property type="nucleotide sequence ID" value="NZ_JACHWJ010000004.1"/>
</dbReference>
<feature type="compositionally biased region" description="Polar residues" evidence="1">
    <location>
        <begin position="639"/>
        <end position="658"/>
    </location>
</feature>
<keyword evidence="2" id="KW-0812">Transmembrane</keyword>
<gene>
    <name evidence="4" type="ORF">FHX72_002677</name>
</gene>